<dbReference type="InParanoid" id="T1G1W9"/>
<feature type="compositionally biased region" description="Acidic residues" evidence="8">
    <location>
        <begin position="295"/>
        <end position="317"/>
    </location>
</feature>
<dbReference type="eggNOG" id="KOG0926">
    <property type="taxonomic scope" value="Eukaryota"/>
</dbReference>
<dbReference type="Proteomes" id="UP000015101">
    <property type="component" value="Unassembled WGS sequence"/>
</dbReference>
<dbReference type="PANTHER" id="PTHR18934">
    <property type="entry name" value="ATP-DEPENDENT RNA HELICASE"/>
    <property type="match status" value="1"/>
</dbReference>
<dbReference type="AlphaFoldDB" id="T1G1W9"/>
<evidence type="ECO:0000259" key="9">
    <source>
        <dbReference type="PROSITE" id="PS51192"/>
    </source>
</evidence>
<feature type="domain" description="Helicase ATP-binding" evidence="9">
    <location>
        <begin position="18"/>
        <end position="185"/>
    </location>
</feature>
<dbReference type="InterPro" id="IPR027417">
    <property type="entry name" value="P-loop_NTPase"/>
</dbReference>
<comment type="similarity">
    <text evidence="1">Belongs to the DEAD box helicase family. DEAH subfamily.</text>
</comment>
<dbReference type="OMA" id="KYAYHCA"/>
<dbReference type="CDD" id="cd18791">
    <property type="entry name" value="SF2_C_RHA"/>
    <property type="match status" value="1"/>
</dbReference>
<evidence type="ECO:0000256" key="5">
    <source>
        <dbReference type="ARBA" id="ARBA00022806"/>
    </source>
</evidence>
<dbReference type="GO" id="GO:0016787">
    <property type="term" value="F:hydrolase activity"/>
    <property type="evidence" value="ECO:0007669"/>
    <property type="project" value="UniProtKB-KW"/>
</dbReference>
<dbReference type="SUPFAM" id="SSF52540">
    <property type="entry name" value="P-loop containing nucleoside triphosphate hydrolases"/>
    <property type="match status" value="1"/>
</dbReference>
<dbReference type="EMBL" id="AMQM01003242">
    <property type="status" value="NOT_ANNOTATED_CDS"/>
    <property type="molecule type" value="Genomic_DNA"/>
</dbReference>
<dbReference type="InterPro" id="IPR001650">
    <property type="entry name" value="Helicase_C-like"/>
</dbReference>
<dbReference type="EMBL" id="KB096080">
    <property type="protein sequence ID" value="ESO08407.1"/>
    <property type="molecule type" value="Genomic_DNA"/>
</dbReference>
<sequence length="909" mass="103113">IQVERLRLPVCKEEQWIVETINEHDVVIICGETGSGKTTQIPQFLYEAGYAHNSGIIGITEPRRVAATCIAERVAHEMNLTSQLVSYQIRYEGTAGERTKIKFMTDGVLLKEVQYDFELTKYNAIIIDEAHERSTYSDILIGFLSRIVRLRRKRNNPLKLVIMSATLKVADFKMNTKLFHTPPPVVNIDARQFSVTIHFNRHTPKRDYIEEAFRKVCKIHRKLPDGGILVFVTSQSEVHLLCSKLKKTFPKPVSNFKKMSEVIQTEAVAPFSSSSRLENRMINKNEGLNLNSYENTDDDEVDERDSEDGDDVDESSSDEQVAIVSSTSFAKENPDGPMYVLPLYSLLPSDKQALVFKPVPAGFRLCVVATNVAETSITIPNIKYVVDTGKVKTKFYDAVTGVSTFKVTFISQASANQRSGRAGRTGPGHCYRLYSSAVFSDFEEFSEPEIARKPVEDLVLQLKDIGVDRVKNFPFPTPPSAQAIESAERLLYRLGALEVVPCSIATSKPKKIYRLTDLGRTLAQFPLNPRYSKMLSLSQQHQLMPYVVALVAALSVQEVFVNSLHHHKMEDENCSDEKKRLEMQQARLELVGKGEARLLGDNMLLLKVVCLMDASKRKEEWAKLSEKYGIRWKALLEISKMRKQLITLLNTLIPDLNLSNNSTLKFPSQVQAKLLRQIVLSGHVDHIANKKNDVRKVDPTHISSFKFKILSDFHVFIHPSSSLFKNKCEYVVYQYIEETSKLYMKGVTSVELEWLPLFAPTDTRFDPVKLDDPDNPPVFDEVDGHVMCHMSGKFGPQFWAVPRITSELPKSIDCLKWFSKFLLEGLVCSKLALFKTFLLTPPSIVVKPWAHLSSRISNLLQALRDKNVHNRKALLDEWKKDPKFLLKEYSAWLPDSQHAVVASIWPPTS</sequence>
<dbReference type="EMBL" id="AMQM01003243">
    <property type="status" value="NOT_ANNOTATED_CDS"/>
    <property type="molecule type" value="Genomic_DNA"/>
</dbReference>
<dbReference type="InterPro" id="IPR011545">
    <property type="entry name" value="DEAD/DEAH_box_helicase_dom"/>
</dbReference>
<dbReference type="Gene3D" id="3.40.50.300">
    <property type="entry name" value="P-loop containing nucleotide triphosphate hydrolases"/>
    <property type="match status" value="2"/>
</dbReference>
<dbReference type="GO" id="GO:0003723">
    <property type="term" value="F:RNA binding"/>
    <property type="evidence" value="ECO:0000318"/>
    <property type="project" value="GO_Central"/>
</dbReference>
<comment type="catalytic activity">
    <reaction evidence="7">
        <text>ATP + H2O = ADP + phosphate + H(+)</text>
        <dbReference type="Rhea" id="RHEA:13065"/>
        <dbReference type="ChEBI" id="CHEBI:15377"/>
        <dbReference type="ChEBI" id="CHEBI:15378"/>
        <dbReference type="ChEBI" id="CHEBI:30616"/>
        <dbReference type="ChEBI" id="CHEBI:43474"/>
        <dbReference type="ChEBI" id="CHEBI:456216"/>
        <dbReference type="EC" id="3.6.4.13"/>
    </reaction>
</comment>
<dbReference type="InterPro" id="IPR048333">
    <property type="entry name" value="HA2_WH"/>
</dbReference>
<keyword evidence="13" id="KW-1185">Reference proteome</keyword>
<dbReference type="GeneID" id="20215067"/>
<keyword evidence="5" id="KW-0347">Helicase</keyword>
<dbReference type="GO" id="GO:0005524">
    <property type="term" value="F:ATP binding"/>
    <property type="evidence" value="ECO:0007669"/>
    <property type="project" value="UniProtKB-KW"/>
</dbReference>
<dbReference type="GO" id="GO:0000462">
    <property type="term" value="P:maturation of SSU-rRNA from tricistronic rRNA transcript (SSU-rRNA, 5.8S rRNA, LSU-rRNA)"/>
    <property type="evidence" value="ECO:0000318"/>
    <property type="project" value="GO_Central"/>
</dbReference>
<dbReference type="SMART" id="SM00847">
    <property type="entry name" value="HA2"/>
    <property type="match status" value="1"/>
</dbReference>
<dbReference type="Gene3D" id="1.20.120.1080">
    <property type="match status" value="1"/>
</dbReference>
<dbReference type="Pfam" id="PF04408">
    <property type="entry name" value="WHD_HA2"/>
    <property type="match status" value="1"/>
</dbReference>
<dbReference type="CTD" id="20215067"/>
<dbReference type="InterPro" id="IPR056371">
    <property type="entry name" value="DHX37-like_C"/>
</dbReference>
<organism evidence="12 13">
    <name type="scientific">Helobdella robusta</name>
    <name type="common">Californian leech</name>
    <dbReference type="NCBI Taxonomy" id="6412"/>
    <lineage>
        <taxon>Eukaryota</taxon>
        <taxon>Metazoa</taxon>
        <taxon>Spiralia</taxon>
        <taxon>Lophotrochozoa</taxon>
        <taxon>Annelida</taxon>
        <taxon>Clitellata</taxon>
        <taxon>Hirudinea</taxon>
        <taxon>Rhynchobdellida</taxon>
        <taxon>Glossiphoniidae</taxon>
        <taxon>Helobdella</taxon>
    </lineage>
</organism>
<reference evidence="13" key="1">
    <citation type="submission" date="2012-12" db="EMBL/GenBank/DDBJ databases">
        <authorList>
            <person name="Hellsten U."/>
            <person name="Grimwood J."/>
            <person name="Chapman J.A."/>
            <person name="Shapiro H."/>
            <person name="Aerts A."/>
            <person name="Otillar R.P."/>
            <person name="Terry A.Y."/>
            <person name="Boore J.L."/>
            <person name="Simakov O."/>
            <person name="Marletaz F."/>
            <person name="Cho S.-J."/>
            <person name="Edsinger-Gonzales E."/>
            <person name="Havlak P."/>
            <person name="Kuo D.-H."/>
            <person name="Larsson T."/>
            <person name="Lv J."/>
            <person name="Arendt D."/>
            <person name="Savage R."/>
            <person name="Osoegawa K."/>
            <person name="de Jong P."/>
            <person name="Lindberg D.R."/>
            <person name="Seaver E.C."/>
            <person name="Weisblat D.A."/>
            <person name="Putnam N.H."/>
            <person name="Grigoriev I.V."/>
            <person name="Rokhsar D.S."/>
        </authorList>
    </citation>
    <scope>NUCLEOTIDE SEQUENCE</scope>
</reference>
<dbReference type="InterPro" id="IPR011709">
    <property type="entry name" value="DEAD-box_helicase_OB_fold"/>
</dbReference>
<gene>
    <name evidence="12" type="primary">20215067</name>
    <name evidence="11" type="ORF">HELRODRAFT_74874</name>
</gene>
<evidence type="ECO:0000256" key="1">
    <source>
        <dbReference type="ARBA" id="ARBA00008792"/>
    </source>
</evidence>
<dbReference type="PROSITE" id="PS51194">
    <property type="entry name" value="HELICASE_CTER"/>
    <property type="match status" value="1"/>
</dbReference>
<dbReference type="STRING" id="6412.T1G1W9"/>
<dbReference type="Pfam" id="PF00271">
    <property type="entry name" value="Helicase_C"/>
    <property type="match status" value="1"/>
</dbReference>
<evidence type="ECO:0000256" key="2">
    <source>
        <dbReference type="ARBA" id="ARBA00012552"/>
    </source>
</evidence>
<dbReference type="EC" id="3.6.4.13" evidence="2"/>
<dbReference type="InterPro" id="IPR007502">
    <property type="entry name" value="Helicase-assoc_dom"/>
</dbReference>
<dbReference type="FunFam" id="1.20.120.1080:FF:000046">
    <property type="entry name" value="ATP-dependent RNA helicase DHX37"/>
    <property type="match status" value="1"/>
</dbReference>
<dbReference type="Pfam" id="PF23362">
    <property type="entry name" value="DHX37_C"/>
    <property type="match status" value="1"/>
</dbReference>
<dbReference type="Pfam" id="PF00270">
    <property type="entry name" value="DEAD"/>
    <property type="match status" value="1"/>
</dbReference>
<feature type="domain" description="Helicase C-terminal" evidence="10">
    <location>
        <begin position="208"/>
        <end position="466"/>
    </location>
</feature>
<dbReference type="HOGENOM" id="CLU_001832_0_0_1"/>
<dbReference type="InterPro" id="IPR014001">
    <property type="entry name" value="Helicase_ATP-bd"/>
</dbReference>
<dbReference type="RefSeq" id="XP_009013337.1">
    <property type="nucleotide sequence ID" value="XM_009015089.1"/>
</dbReference>
<evidence type="ECO:0000256" key="4">
    <source>
        <dbReference type="ARBA" id="ARBA00022801"/>
    </source>
</evidence>
<dbReference type="KEGG" id="hro:HELRODRAFT_74874"/>
<accession>T1G1W9</accession>
<keyword evidence="3" id="KW-0547">Nucleotide-binding</keyword>
<dbReference type="EnsemblMetazoa" id="HelroT74874">
    <property type="protein sequence ID" value="HelroP74874"/>
    <property type="gene ID" value="HelroG74874"/>
</dbReference>
<dbReference type="GO" id="GO:0005730">
    <property type="term" value="C:nucleolus"/>
    <property type="evidence" value="ECO:0000318"/>
    <property type="project" value="GO_Central"/>
</dbReference>
<keyword evidence="6" id="KW-0067">ATP-binding</keyword>
<evidence type="ECO:0000313" key="12">
    <source>
        <dbReference type="EnsemblMetazoa" id="HelroP74874"/>
    </source>
</evidence>
<name>T1G1W9_HELRO</name>
<feature type="region of interest" description="Disordered" evidence="8">
    <location>
        <begin position="288"/>
        <end position="320"/>
    </location>
</feature>
<dbReference type="PANTHER" id="PTHR18934:SF99">
    <property type="entry name" value="ATP-DEPENDENT RNA HELICASE DHX37-RELATED"/>
    <property type="match status" value="1"/>
</dbReference>
<proteinExistence type="inferred from homology"/>
<dbReference type="Pfam" id="PF07717">
    <property type="entry name" value="OB_NTP_bind"/>
    <property type="match status" value="1"/>
</dbReference>
<evidence type="ECO:0000256" key="3">
    <source>
        <dbReference type="ARBA" id="ARBA00022741"/>
    </source>
</evidence>
<evidence type="ECO:0000256" key="8">
    <source>
        <dbReference type="SAM" id="MobiDB-lite"/>
    </source>
</evidence>
<keyword evidence="4" id="KW-0378">Hydrolase</keyword>
<evidence type="ECO:0000313" key="13">
    <source>
        <dbReference type="Proteomes" id="UP000015101"/>
    </source>
</evidence>
<evidence type="ECO:0000256" key="7">
    <source>
        <dbReference type="ARBA" id="ARBA00047984"/>
    </source>
</evidence>
<dbReference type="GO" id="GO:0003724">
    <property type="term" value="F:RNA helicase activity"/>
    <property type="evidence" value="ECO:0007669"/>
    <property type="project" value="UniProtKB-EC"/>
</dbReference>
<dbReference type="SMART" id="SM00487">
    <property type="entry name" value="DEXDc"/>
    <property type="match status" value="1"/>
</dbReference>
<dbReference type="GO" id="GO:0004386">
    <property type="term" value="F:helicase activity"/>
    <property type="evidence" value="ECO:0000318"/>
    <property type="project" value="GO_Central"/>
</dbReference>
<reference evidence="11 13" key="2">
    <citation type="journal article" date="2013" name="Nature">
        <title>Insights into bilaterian evolution from three spiralian genomes.</title>
        <authorList>
            <person name="Simakov O."/>
            <person name="Marletaz F."/>
            <person name="Cho S.J."/>
            <person name="Edsinger-Gonzales E."/>
            <person name="Havlak P."/>
            <person name="Hellsten U."/>
            <person name="Kuo D.H."/>
            <person name="Larsson T."/>
            <person name="Lv J."/>
            <person name="Arendt D."/>
            <person name="Savage R."/>
            <person name="Osoegawa K."/>
            <person name="de Jong P."/>
            <person name="Grimwood J."/>
            <person name="Chapman J.A."/>
            <person name="Shapiro H."/>
            <person name="Aerts A."/>
            <person name="Otillar R.P."/>
            <person name="Terry A.Y."/>
            <person name="Boore J.L."/>
            <person name="Grigoriev I.V."/>
            <person name="Lindberg D.R."/>
            <person name="Seaver E.C."/>
            <person name="Weisblat D.A."/>
            <person name="Putnam N.H."/>
            <person name="Rokhsar D.S."/>
        </authorList>
    </citation>
    <scope>NUCLEOTIDE SEQUENCE</scope>
</reference>
<dbReference type="FunCoup" id="T1G1W9">
    <property type="interactions" value="2050"/>
</dbReference>
<protein>
    <recommendedName>
        <fullName evidence="2">RNA helicase</fullName>
        <ecNumber evidence="2">3.6.4.13</ecNumber>
    </recommendedName>
</protein>
<evidence type="ECO:0000259" key="10">
    <source>
        <dbReference type="PROSITE" id="PS51194"/>
    </source>
</evidence>
<evidence type="ECO:0000256" key="6">
    <source>
        <dbReference type="ARBA" id="ARBA00022840"/>
    </source>
</evidence>
<dbReference type="CDD" id="cd17982">
    <property type="entry name" value="DEXHc_DHX37"/>
    <property type="match status" value="1"/>
</dbReference>
<dbReference type="FunFam" id="3.40.50.300:FF:000637">
    <property type="entry name" value="ATP-dependent RNA helicase DHX37/DHR1"/>
    <property type="match status" value="1"/>
</dbReference>
<dbReference type="Pfam" id="PF21010">
    <property type="entry name" value="HA2_C"/>
    <property type="match status" value="1"/>
</dbReference>
<reference evidence="12" key="3">
    <citation type="submission" date="2015-06" db="UniProtKB">
        <authorList>
            <consortium name="EnsemblMetazoa"/>
        </authorList>
    </citation>
    <scope>IDENTIFICATION</scope>
</reference>
<dbReference type="OrthoDB" id="10025033at2759"/>
<dbReference type="SMART" id="SM00490">
    <property type="entry name" value="HELICc"/>
    <property type="match status" value="1"/>
</dbReference>
<dbReference type="PROSITE" id="PS51192">
    <property type="entry name" value="HELICASE_ATP_BIND_1"/>
    <property type="match status" value="1"/>
</dbReference>
<evidence type="ECO:0000313" key="11">
    <source>
        <dbReference type="EMBL" id="ESO08407.1"/>
    </source>
</evidence>